<dbReference type="STRING" id="1334022.SAMN04487907_101119"/>
<sequence>MILKLSIKILFIIAEIFLAFYSFAMSDSLLVKFIFFAFTAVIIAFALTKITNKFLPVDKDYISQEQEDGTVDGE</sequence>
<proteinExistence type="predicted"/>
<organism evidence="2 3">
    <name type="scientific">Zunongwangia mangrovi</name>
    <dbReference type="NCBI Taxonomy" id="1334022"/>
    <lineage>
        <taxon>Bacteria</taxon>
        <taxon>Pseudomonadati</taxon>
        <taxon>Bacteroidota</taxon>
        <taxon>Flavobacteriia</taxon>
        <taxon>Flavobacteriales</taxon>
        <taxon>Flavobacteriaceae</taxon>
        <taxon>Zunongwangia</taxon>
    </lineage>
</organism>
<accession>A0A1I1D3V7</accession>
<dbReference type="Proteomes" id="UP000199438">
    <property type="component" value="Unassembled WGS sequence"/>
</dbReference>
<evidence type="ECO:0000313" key="3">
    <source>
        <dbReference type="Proteomes" id="UP000199438"/>
    </source>
</evidence>
<feature type="transmembrane region" description="Helical" evidence="1">
    <location>
        <begin position="7"/>
        <end position="24"/>
    </location>
</feature>
<gene>
    <name evidence="2" type="ORF">SAMN04487907_101119</name>
</gene>
<keyword evidence="1" id="KW-0472">Membrane</keyword>
<evidence type="ECO:0000313" key="2">
    <source>
        <dbReference type="EMBL" id="SFB69605.1"/>
    </source>
</evidence>
<feature type="transmembrane region" description="Helical" evidence="1">
    <location>
        <begin position="30"/>
        <end position="47"/>
    </location>
</feature>
<reference evidence="3" key="1">
    <citation type="submission" date="2016-10" db="EMBL/GenBank/DDBJ databases">
        <authorList>
            <person name="Varghese N."/>
            <person name="Submissions S."/>
        </authorList>
    </citation>
    <scope>NUCLEOTIDE SEQUENCE [LARGE SCALE GENOMIC DNA]</scope>
    <source>
        <strain evidence="3">DSM 24499</strain>
    </source>
</reference>
<dbReference type="EMBL" id="FOKV01000001">
    <property type="protein sequence ID" value="SFB69605.1"/>
    <property type="molecule type" value="Genomic_DNA"/>
</dbReference>
<keyword evidence="1" id="KW-0812">Transmembrane</keyword>
<keyword evidence="1" id="KW-1133">Transmembrane helix</keyword>
<dbReference type="AlphaFoldDB" id="A0A1I1D3V7"/>
<evidence type="ECO:0000256" key="1">
    <source>
        <dbReference type="SAM" id="Phobius"/>
    </source>
</evidence>
<keyword evidence="3" id="KW-1185">Reference proteome</keyword>
<dbReference type="RefSeq" id="WP_092539462.1">
    <property type="nucleotide sequence ID" value="NZ_FOKV01000001.1"/>
</dbReference>
<protein>
    <submittedName>
        <fullName evidence="2">Uncharacterized protein</fullName>
    </submittedName>
</protein>
<name>A0A1I1D3V7_9FLAO</name>